<dbReference type="AlphaFoldDB" id="A0A9D3SU52"/>
<name>A0A9D3SU52_9TELE</name>
<dbReference type="EMBL" id="JAHKSW010000005">
    <property type="protein sequence ID" value="KAG7332014.1"/>
    <property type="molecule type" value="Genomic_DNA"/>
</dbReference>
<evidence type="ECO:0000313" key="1">
    <source>
        <dbReference type="EMBL" id="KAG7332014.1"/>
    </source>
</evidence>
<protein>
    <submittedName>
        <fullName evidence="1">Uncharacterized protein</fullName>
    </submittedName>
</protein>
<sequence>MTPEAGGTGTRQLIPISSERFMCCEKSSLRMHRTGAPLSPFERATGQGILHVLDCTVPLISRQSHRKEEELWARANDAGTKD</sequence>
<keyword evidence="2" id="KW-1185">Reference proteome</keyword>
<reference evidence="1 2" key="1">
    <citation type="submission" date="2021-06" db="EMBL/GenBank/DDBJ databases">
        <title>Chromosome-level genome assembly of the red-tail catfish (Hemibagrus wyckioides).</title>
        <authorList>
            <person name="Shao F."/>
        </authorList>
    </citation>
    <scope>NUCLEOTIDE SEQUENCE [LARGE SCALE GENOMIC DNA]</scope>
    <source>
        <strain evidence="1">EC202008001</strain>
        <tissue evidence="1">Blood</tissue>
    </source>
</reference>
<accession>A0A9D3SU52</accession>
<gene>
    <name evidence="1" type="ORF">KOW79_003848</name>
</gene>
<dbReference type="Proteomes" id="UP000824219">
    <property type="component" value="Linkage Group LG05"/>
</dbReference>
<comment type="caution">
    <text evidence="1">The sequence shown here is derived from an EMBL/GenBank/DDBJ whole genome shotgun (WGS) entry which is preliminary data.</text>
</comment>
<evidence type="ECO:0000313" key="2">
    <source>
        <dbReference type="Proteomes" id="UP000824219"/>
    </source>
</evidence>
<proteinExistence type="predicted"/>
<organism evidence="1 2">
    <name type="scientific">Hemibagrus wyckioides</name>
    <dbReference type="NCBI Taxonomy" id="337641"/>
    <lineage>
        <taxon>Eukaryota</taxon>
        <taxon>Metazoa</taxon>
        <taxon>Chordata</taxon>
        <taxon>Craniata</taxon>
        <taxon>Vertebrata</taxon>
        <taxon>Euteleostomi</taxon>
        <taxon>Actinopterygii</taxon>
        <taxon>Neopterygii</taxon>
        <taxon>Teleostei</taxon>
        <taxon>Ostariophysi</taxon>
        <taxon>Siluriformes</taxon>
        <taxon>Bagridae</taxon>
        <taxon>Hemibagrus</taxon>
    </lineage>
</organism>